<sequence>MLTSKQSQLTKRKTLQLLDEVESAKDGAAKSLYMPSGQPRSDIHSLITSNIEDAPADAIDTIAKSKTGAALFWGQEHRCLILPPFPLQESHTSTGYYVEPMRSFLTQELKVALLLVRLGEYAVGVFDGENLVSSKVGTGLVHSREKKGGTSQRRFQRHREKQMEYFFTRVCGHAREHLEPHILDLNYVLYGGERSTILSFRKQCSFLQKFDDRTLDWLLDVRHPKQATLKQAIIQAWSSTVIQWQGS</sequence>
<organism evidence="2">
    <name type="scientific">bacterium enrichment culture clone fosmid MGS-K1</name>
    <dbReference type="NCBI Taxonomy" id="1549356"/>
    <lineage>
        <taxon>Bacteria</taxon>
        <taxon>environmental samples</taxon>
    </lineage>
</organism>
<feature type="domain" description="Actinobacteria/chloroflexi VLRF1 release factor" evidence="1">
    <location>
        <begin position="111"/>
        <end position="241"/>
    </location>
</feature>
<dbReference type="AlphaFoldDB" id="A0A0B5KHA6"/>
<evidence type="ECO:0000259" key="1">
    <source>
        <dbReference type="Pfam" id="PF18859"/>
    </source>
</evidence>
<dbReference type="SUPFAM" id="SSF53137">
    <property type="entry name" value="Translational machinery components"/>
    <property type="match status" value="1"/>
</dbReference>
<dbReference type="InterPro" id="IPR040783">
    <property type="entry name" value="VLRF1"/>
</dbReference>
<proteinExistence type="predicted"/>
<protein>
    <recommendedName>
        <fullName evidence="1">Actinobacteria/chloroflexi VLRF1 release factor domain-containing protein</fullName>
    </recommendedName>
</protein>
<reference evidence="2" key="1">
    <citation type="journal article" date="2015" name="Environ. Microbiol.">
        <title>Pressure adaptation is linked to thermal adaptation in salt-saturated marine habitats.</title>
        <authorList>
            <consortium name="The MAMBA Consortium"/>
            <person name="Alcaide M."/>
            <person name="Stogios P.J."/>
            <person name="Lafraya A."/>
            <person name="Tchigvintsev A."/>
            <person name="Flick R."/>
            <person name="Bargiela R."/>
            <person name="Chernikova T.N."/>
            <person name="Reva O.N."/>
            <person name="Hai T."/>
            <person name="Leggewie C.C."/>
            <person name="Katzke N."/>
            <person name="La Cono V."/>
            <person name="Matesanz R."/>
            <person name="Jebbar M."/>
            <person name="Jaeger K.E."/>
            <person name="Yakimov M.M."/>
            <person name="Yakunin A.F."/>
            <person name="Golyshin P.N."/>
            <person name="Golyshina O.V."/>
            <person name="Savchenko A."/>
            <person name="Ferrer M."/>
        </authorList>
    </citation>
    <scope>NUCLEOTIDE SEQUENCE</scope>
</reference>
<dbReference type="Pfam" id="PF18859">
    <property type="entry name" value="acVLRF1"/>
    <property type="match status" value="1"/>
</dbReference>
<dbReference type="Gene3D" id="3.30.420.60">
    <property type="entry name" value="eRF1 domain 2"/>
    <property type="match status" value="1"/>
</dbReference>
<dbReference type="EMBL" id="KF831421">
    <property type="protein sequence ID" value="AJG38147.1"/>
    <property type="molecule type" value="Genomic_DNA"/>
</dbReference>
<name>A0A0B5KHA6_9BACT</name>
<evidence type="ECO:0000313" key="2">
    <source>
        <dbReference type="EMBL" id="AJG38147.1"/>
    </source>
</evidence>
<accession>A0A0B5KHA6</accession>
<dbReference type="InterPro" id="IPR042226">
    <property type="entry name" value="eFR1_2_sf"/>
</dbReference>